<proteinExistence type="predicted"/>
<evidence type="ECO:0000256" key="1">
    <source>
        <dbReference type="SAM" id="Coils"/>
    </source>
</evidence>
<dbReference type="Gene3D" id="1.10.287.1490">
    <property type="match status" value="1"/>
</dbReference>
<dbReference type="RefSeq" id="WP_186856567.1">
    <property type="nucleotide sequence ID" value="NZ_JACOON010000001.1"/>
</dbReference>
<organism evidence="3 4">
    <name type="scientific">Christensenella tenuis</name>
    <dbReference type="NCBI Taxonomy" id="2763033"/>
    <lineage>
        <taxon>Bacteria</taxon>
        <taxon>Bacillati</taxon>
        <taxon>Bacillota</taxon>
        <taxon>Clostridia</taxon>
        <taxon>Christensenellales</taxon>
        <taxon>Christensenellaceae</taxon>
        <taxon>Christensenella</taxon>
    </lineage>
</organism>
<feature type="domain" description="C4-type zinc ribbon" evidence="2">
    <location>
        <begin position="206"/>
        <end position="238"/>
    </location>
</feature>
<dbReference type="Proteomes" id="UP000606889">
    <property type="component" value="Unassembled WGS sequence"/>
</dbReference>
<comment type="caution">
    <text evidence="3">The sequence shown here is derived from an EMBL/GenBank/DDBJ whole genome shotgun (WGS) entry which is preliminary data.</text>
</comment>
<dbReference type="PANTHER" id="PTHR39082">
    <property type="entry name" value="PHOSPHOLIPASE C-BETA-2-RELATED"/>
    <property type="match status" value="1"/>
</dbReference>
<dbReference type="InterPro" id="IPR052376">
    <property type="entry name" value="Oxidative_Scav/Glycosyltrans"/>
</dbReference>
<gene>
    <name evidence="3" type="ORF">H8S18_01645</name>
</gene>
<feature type="coiled-coil region" evidence="1">
    <location>
        <begin position="11"/>
        <end position="82"/>
    </location>
</feature>
<evidence type="ECO:0000313" key="4">
    <source>
        <dbReference type="Proteomes" id="UP000606889"/>
    </source>
</evidence>
<sequence>MSNNLKVLWEYQAAENALESYERTLVNTETRKRLVHQQQVYKNNQQKLKQLEQESVLLQNKMSEIASQIEILQKQMSEKKDEISEVSGYDLEDMFLDDVREMIKECESIKASVEVNKRKIVDIMHRLEKSETEIKETLVKMSNAKKQFDVLKEQHAKEVAAGKDDLDKLRANVTRAAKGIDPELMERYKSIKQHRPNPMAKLVGDRCEGCKMQLPSGVLQSLKVEGNIVECENCGRILYVVED</sequence>
<dbReference type="Pfam" id="PF02591">
    <property type="entry name" value="Zn_ribbon_9"/>
    <property type="match status" value="1"/>
</dbReference>
<name>A0ABR7EB94_9FIRM</name>
<reference evidence="3 4" key="1">
    <citation type="submission" date="2020-08" db="EMBL/GenBank/DDBJ databases">
        <title>Genome public.</title>
        <authorList>
            <person name="Liu C."/>
            <person name="Sun Q."/>
        </authorList>
    </citation>
    <scope>NUCLEOTIDE SEQUENCE [LARGE SCALE GENOMIC DNA]</scope>
    <source>
        <strain evidence="3 4">NSJ-35</strain>
    </source>
</reference>
<evidence type="ECO:0000313" key="3">
    <source>
        <dbReference type="EMBL" id="MBC5647042.1"/>
    </source>
</evidence>
<dbReference type="InterPro" id="IPR003743">
    <property type="entry name" value="Zf-RING_7"/>
</dbReference>
<feature type="coiled-coil region" evidence="1">
    <location>
        <begin position="127"/>
        <end position="172"/>
    </location>
</feature>
<dbReference type="PANTHER" id="PTHR39082:SF1">
    <property type="entry name" value="SCAVENGER RECEPTOR CLASS A MEMBER 3"/>
    <property type="match status" value="1"/>
</dbReference>
<protein>
    <recommendedName>
        <fullName evidence="2">C4-type zinc ribbon domain-containing protein</fullName>
    </recommendedName>
</protein>
<dbReference type="EMBL" id="JACOON010000001">
    <property type="protein sequence ID" value="MBC5647042.1"/>
    <property type="molecule type" value="Genomic_DNA"/>
</dbReference>
<keyword evidence="1" id="KW-0175">Coiled coil</keyword>
<keyword evidence="4" id="KW-1185">Reference proteome</keyword>
<accession>A0ABR7EB94</accession>
<evidence type="ECO:0000259" key="2">
    <source>
        <dbReference type="Pfam" id="PF02591"/>
    </source>
</evidence>